<evidence type="ECO:0000313" key="1">
    <source>
        <dbReference type="EMBL" id="POH74085.1"/>
    </source>
</evidence>
<gene>
    <name evidence="1" type="ORF">CVS27_05800</name>
</gene>
<dbReference type="EMBL" id="PPXC01000004">
    <property type="protein sequence ID" value="POH74085.1"/>
    <property type="molecule type" value="Genomic_DNA"/>
</dbReference>
<protein>
    <submittedName>
        <fullName evidence="1">Uncharacterized protein</fullName>
    </submittedName>
</protein>
<keyword evidence="2" id="KW-1185">Reference proteome</keyword>
<dbReference type="Proteomes" id="UP000237061">
    <property type="component" value="Unassembled WGS sequence"/>
</dbReference>
<reference evidence="1 2" key="1">
    <citation type="submission" date="2018-01" db="EMBL/GenBank/DDBJ databases">
        <title>Arthrobacter sp. nov., from glaciers in China.</title>
        <authorList>
            <person name="Liu Q."/>
            <person name="Xin Y.-H."/>
        </authorList>
    </citation>
    <scope>NUCLEOTIDE SEQUENCE [LARGE SCALE GENOMIC DNA]</scope>
    <source>
        <strain evidence="1 2">HLT2-12-2</strain>
    </source>
</reference>
<dbReference type="AlphaFoldDB" id="A0A2S3ZXT6"/>
<evidence type="ECO:0000313" key="2">
    <source>
        <dbReference type="Proteomes" id="UP000237061"/>
    </source>
</evidence>
<name>A0A2S3ZXT6_ARTGL</name>
<dbReference type="InterPro" id="IPR036770">
    <property type="entry name" value="Ankyrin_rpt-contain_sf"/>
</dbReference>
<proteinExistence type="predicted"/>
<dbReference type="Gene3D" id="1.25.40.20">
    <property type="entry name" value="Ankyrin repeat-containing domain"/>
    <property type="match status" value="1"/>
</dbReference>
<dbReference type="SUPFAM" id="SSF48403">
    <property type="entry name" value="Ankyrin repeat"/>
    <property type="match status" value="1"/>
</dbReference>
<accession>A0A2S3ZXT6</accession>
<sequence length="81" mass="7823">MALNTELIGAAMNNDSASLVALLADGANVNLADSNGVTAMHSGAGICGRECAADATSSVRSRISCALTMNACPGAGAKGAP</sequence>
<comment type="caution">
    <text evidence="1">The sequence shown here is derived from an EMBL/GenBank/DDBJ whole genome shotgun (WGS) entry which is preliminary data.</text>
</comment>
<organism evidence="1 2">
    <name type="scientific">Arthrobacter glacialis</name>
    <dbReference type="NCBI Taxonomy" id="1664"/>
    <lineage>
        <taxon>Bacteria</taxon>
        <taxon>Bacillati</taxon>
        <taxon>Actinomycetota</taxon>
        <taxon>Actinomycetes</taxon>
        <taxon>Micrococcales</taxon>
        <taxon>Micrococcaceae</taxon>
        <taxon>Arthrobacter</taxon>
    </lineage>
</organism>